<organism evidence="1 2">
    <name type="scientific">Gottfriedia endophytica</name>
    <dbReference type="NCBI Taxonomy" id="2820819"/>
    <lineage>
        <taxon>Bacteria</taxon>
        <taxon>Bacillati</taxon>
        <taxon>Bacillota</taxon>
        <taxon>Bacilli</taxon>
        <taxon>Bacillales</taxon>
        <taxon>Bacillaceae</taxon>
        <taxon>Gottfriedia</taxon>
    </lineage>
</organism>
<evidence type="ECO:0000313" key="2">
    <source>
        <dbReference type="Proteomes" id="UP000682134"/>
    </source>
</evidence>
<reference evidence="1" key="1">
    <citation type="submission" date="2021-04" db="EMBL/GenBank/DDBJ databases">
        <title>Genome seq and assembly of Bacillus sp.</title>
        <authorList>
            <person name="Chhetri G."/>
        </authorList>
    </citation>
    <scope>NUCLEOTIDE SEQUENCE</scope>
    <source>
        <strain evidence="1">RG28</strain>
    </source>
</reference>
<gene>
    <name evidence="1" type="ORF">J5Y03_03620</name>
</gene>
<dbReference type="AlphaFoldDB" id="A0A940NHR4"/>
<accession>A0A940NHR4</accession>
<proteinExistence type="predicted"/>
<comment type="caution">
    <text evidence="1">The sequence shown here is derived from an EMBL/GenBank/DDBJ whole genome shotgun (WGS) entry which is preliminary data.</text>
</comment>
<dbReference type="EMBL" id="JAGIYQ010000002">
    <property type="protein sequence ID" value="MBP0724272.1"/>
    <property type="molecule type" value="Genomic_DNA"/>
</dbReference>
<evidence type="ECO:0000313" key="1">
    <source>
        <dbReference type="EMBL" id="MBP0724272.1"/>
    </source>
</evidence>
<keyword evidence="2" id="KW-1185">Reference proteome</keyword>
<dbReference type="Proteomes" id="UP000682134">
    <property type="component" value="Unassembled WGS sequence"/>
</dbReference>
<sequence length="132" mass="15477">MIIYESKGYELEKAQSNTSEDFFNRSEVIYEVNGVKHKTAVLYLRYFEEQLSTFSDLTDVTLYENGDESIYFCDTVALAMVLKNPNFIGRKRIYINEMTQFSKELEGVNYEQLVQYIRGTKQNANKKVHIND</sequence>
<name>A0A940NHR4_9BACI</name>
<dbReference type="RefSeq" id="WP_209402628.1">
    <property type="nucleotide sequence ID" value="NZ_JAGIYQ010000002.1"/>
</dbReference>
<protein>
    <submittedName>
        <fullName evidence="1">Uncharacterized protein</fullName>
    </submittedName>
</protein>